<feature type="transmembrane region" description="Helical" evidence="9">
    <location>
        <begin position="453"/>
        <end position="472"/>
    </location>
</feature>
<evidence type="ECO:0000256" key="10">
    <source>
        <dbReference type="SAM" id="SignalP"/>
    </source>
</evidence>
<dbReference type="GO" id="GO:0004198">
    <property type="term" value="F:calcium-dependent cysteine-type endopeptidase activity"/>
    <property type="evidence" value="ECO:0007669"/>
    <property type="project" value="InterPro"/>
</dbReference>
<feature type="transmembrane region" description="Helical" evidence="9">
    <location>
        <begin position="1426"/>
        <end position="1444"/>
    </location>
</feature>
<dbReference type="eggNOG" id="KOG0045">
    <property type="taxonomic scope" value="Eukaryota"/>
</dbReference>
<evidence type="ECO:0000256" key="7">
    <source>
        <dbReference type="SAM" id="Coils"/>
    </source>
</evidence>
<dbReference type="InterPro" id="IPR038765">
    <property type="entry name" value="Papain-like_cys_pep_sf"/>
</dbReference>
<evidence type="ECO:0000256" key="1">
    <source>
        <dbReference type="ARBA" id="ARBA00007623"/>
    </source>
</evidence>
<feature type="region of interest" description="Disordered" evidence="8">
    <location>
        <begin position="1791"/>
        <end position="1850"/>
    </location>
</feature>
<feature type="transmembrane region" description="Helical" evidence="9">
    <location>
        <begin position="1015"/>
        <end position="1035"/>
    </location>
</feature>
<evidence type="ECO:0000256" key="4">
    <source>
        <dbReference type="ARBA" id="ARBA00022807"/>
    </source>
</evidence>
<keyword evidence="4" id="KW-0788">Thiol protease</keyword>
<feature type="coiled-coil region" evidence="7">
    <location>
        <begin position="2560"/>
        <end position="2587"/>
    </location>
</feature>
<feature type="transmembrane region" description="Helical" evidence="9">
    <location>
        <begin position="1302"/>
        <end position="1325"/>
    </location>
</feature>
<dbReference type="InterPro" id="IPR035892">
    <property type="entry name" value="C2_domain_sf"/>
</dbReference>
<evidence type="ECO:0000259" key="12">
    <source>
        <dbReference type="PROSITE" id="PS50020"/>
    </source>
</evidence>
<dbReference type="SMART" id="SM00230">
    <property type="entry name" value="CysPc"/>
    <property type="match status" value="1"/>
</dbReference>
<dbReference type="InterPro" id="IPR022684">
    <property type="entry name" value="Calpain_cysteine_protease"/>
</dbReference>
<dbReference type="PANTHER" id="PTHR10183">
    <property type="entry name" value="CALPAIN"/>
    <property type="match status" value="1"/>
</dbReference>
<dbReference type="OrthoDB" id="424753at2759"/>
<dbReference type="GeneID" id="20083523"/>
<feature type="compositionally biased region" description="Basic and acidic residues" evidence="8">
    <location>
        <begin position="1793"/>
        <end position="1804"/>
    </location>
</feature>
<dbReference type="Pfam" id="PF00397">
    <property type="entry name" value="WW"/>
    <property type="match status" value="1"/>
</dbReference>
<gene>
    <name evidence="14" type="ORF">H310_06473</name>
</gene>
<dbReference type="SMART" id="SM00456">
    <property type="entry name" value="WW"/>
    <property type="match status" value="1"/>
</dbReference>
<feature type="transmembrane region" description="Helical" evidence="9">
    <location>
        <begin position="589"/>
        <end position="609"/>
    </location>
</feature>
<evidence type="ECO:0000256" key="6">
    <source>
        <dbReference type="PROSITE-ProRule" id="PRU00239"/>
    </source>
</evidence>
<dbReference type="Gene3D" id="2.60.40.150">
    <property type="entry name" value="C2 domain"/>
    <property type="match status" value="1"/>
</dbReference>
<organism evidence="14">
    <name type="scientific">Aphanomyces invadans</name>
    <dbReference type="NCBI Taxonomy" id="157072"/>
    <lineage>
        <taxon>Eukaryota</taxon>
        <taxon>Sar</taxon>
        <taxon>Stramenopiles</taxon>
        <taxon>Oomycota</taxon>
        <taxon>Saprolegniomycetes</taxon>
        <taxon>Saprolegniales</taxon>
        <taxon>Verrucalvaceae</taxon>
        <taxon>Aphanomyces</taxon>
    </lineage>
</organism>
<keyword evidence="9" id="KW-0472">Membrane</keyword>
<evidence type="ECO:0000259" key="13">
    <source>
        <dbReference type="PROSITE" id="PS50203"/>
    </source>
</evidence>
<dbReference type="GO" id="GO:0006508">
    <property type="term" value="P:proteolysis"/>
    <property type="evidence" value="ECO:0007669"/>
    <property type="project" value="UniProtKB-KW"/>
</dbReference>
<accession>A0A024U6Q9</accession>
<dbReference type="SUPFAM" id="SSF51045">
    <property type="entry name" value="WW domain"/>
    <property type="match status" value="1"/>
</dbReference>
<feature type="transmembrane region" description="Helical" evidence="9">
    <location>
        <begin position="824"/>
        <end position="841"/>
    </location>
</feature>
<feature type="transmembrane region" description="Helical" evidence="9">
    <location>
        <begin position="1465"/>
        <end position="1482"/>
    </location>
</feature>
<feature type="transmembrane region" description="Helical" evidence="9">
    <location>
        <begin position="1337"/>
        <end position="1355"/>
    </location>
</feature>
<keyword evidence="9" id="KW-1133">Transmembrane helix</keyword>
<comment type="caution">
    <text evidence="6">Lacks conserved residue(s) required for the propagation of feature annotation.</text>
</comment>
<evidence type="ECO:0000313" key="14">
    <source>
        <dbReference type="EMBL" id="ETW01934.1"/>
    </source>
</evidence>
<dbReference type="PROSITE" id="PS01159">
    <property type="entry name" value="WW_DOMAIN_1"/>
    <property type="match status" value="1"/>
</dbReference>
<evidence type="ECO:0000256" key="2">
    <source>
        <dbReference type="ARBA" id="ARBA00022670"/>
    </source>
</evidence>
<dbReference type="InterPro" id="IPR001202">
    <property type="entry name" value="WW_dom"/>
</dbReference>
<dbReference type="InterPro" id="IPR001300">
    <property type="entry name" value="Peptidase_C2_calpain_cat"/>
</dbReference>
<feature type="transmembrane region" description="Helical" evidence="9">
    <location>
        <begin position="847"/>
        <end position="867"/>
    </location>
</feature>
<feature type="domain" description="C2" evidence="11">
    <location>
        <begin position="58"/>
        <end position="200"/>
    </location>
</feature>
<feature type="compositionally biased region" description="Low complexity" evidence="8">
    <location>
        <begin position="1200"/>
        <end position="1211"/>
    </location>
</feature>
<dbReference type="PANTHER" id="PTHR10183:SF379">
    <property type="entry name" value="CALPAIN-5"/>
    <property type="match status" value="1"/>
</dbReference>
<feature type="transmembrane region" description="Helical" evidence="9">
    <location>
        <begin position="1488"/>
        <end position="1507"/>
    </location>
</feature>
<dbReference type="RefSeq" id="XP_008869782.1">
    <property type="nucleotide sequence ID" value="XM_008871560.1"/>
</dbReference>
<evidence type="ECO:0000256" key="9">
    <source>
        <dbReference type="SAM" id="Phobius"/>
    </source>
</evidence>
<feature type="transmembrane region" description="Helical" evidence="9">
    <location>
        <begin position="655"/>
        <end position="676"/>
    </location>
</feature>
<dbReference type="InterPro" id="IPR000008">
    <property type="entry name" value="C2_dom"/>
</dbReference>
<keyword evidence="9" id="KW-0812">Transmembrane</keyword>
<keyword evidence="3" id="KW-0378">Hydrolase</keyword>
<feature type="transmembrane region" description="Helical" evidence="9">
    <location>
        <begin position="556"/>
        <end position="577"/>
    </location>
</feature>
<dbReference type="Gene3D" id="3.90.70.10">
    <property type="entry name" value="Cysteine proteinases"/>
    <property type="match status" value="1"/>
</dbReference>
<feature type="active site" evidence="5">
    <location>
        <position position="2308"/>
    </location>
</feature>
<keyword evidence="7" id="KW-0175">Coiled coil</keyword>
<feature type="domain" description="WW" evidence="12">
    <location>
        <begin position="2587"/>
        <end position="2621"/>
    </location>
</feature>
<dbReference type="EMBL" id="KI913962">
    <property type="protein sequence ID" value="ETW01934.1"/>
    <property type="molecule type" value="Genomic_DNA"/>
</dbReference>
<dbReference type="CDD" id="cd00201">
    <property type="entry name" value="WW"/>
    <property type="match status" value="1"/>
</dbReference>
<dbReference type="PRINTS" id="PR00704">
    <property type="entry name" value="CALPAIN"/>
</dbReference>
<dbReference type="Pfam" id="PF00648">
    <property type="entry name" value="Peptidase_C2"/>
    <property type="match status" value="1"/>
</dbReference>
<dbReference type="PROSITE" id="PS50020">
    <property type="entry name" value="WW_DOMAIN_2"/>
    <property type="match status" value="1"/>
</dbReference>
<dbReference type="SUPFAM" id="SSF49562">
    <property type="entry name" value="C2 domain (Calcium/lipid-binding domain, CaLB)"/>
    <property type="match status" value="1"/>
</dbReference>
<dbReference type="Gene3D" id="2.20.70.10">
    <property type="match status" value="1"/>
</dbReference>
<dbReference type="PROSITE" id="PS50203">
    <property type="entry name" value="CALPAIN_CAT"/>
    <property type="match status" value="1"/>
</dbReference>
<feature type="transmembrane region" description="Helical" evidence="9">
    <location>
        <begin position="1399"/>
        <end position="1420"/>
    </location>
</feature>
<feature type="transmembrane region" description="Helical" evidence="9">
    <location>
        <begin position="1543"/>
        <end position="1563"/>
    </location>
</feature>
<dbReference type="STRING" id="157072.A0A024U6Q9"/>
<feature type="transmembrane region" description="Helical" evidence="9">
    <location>
        <begin position="941"/>
        <end position="965"/>
    </location>
</feature>
<comment type="similarity">
    <text evidence="1">Belongs to the peptidase C2 family.</text>
</comment>
<proteinExistence type="inferred from homology"/>
<evidence type="ECO:0000259" key="11">
    <source>
        <dbReference type="PROSITE" id="PS50004"/>
    </source>
</evidence>
<dbReference type="CDD" id="cd00044">
    <property type="entry name" value="CysPc"/>
    <property type="match status" value="1"/>
</dbReference>
<feature type="transmembrane region" description="Helical" evidence="9">
    <location>
        <begin position="1274"/>
        <end position="1296"/>
    </location>
</feature>
<feature type="transmembrane region" description="Helical" evidence="9">
    <location>
        <begin position="903"/>
        <end position="921"/>
    </location>
</feature>
<feature type="region of interest" description="Disordered" evidence="8">
    <location>
        <begin position="1171"/>
        <end position="1212"/>
    </location>
</feature>
<protein>
    <recommendedName>
        <fullName evidence="15">C2 domain-containing protein</fullName>
    </recommendedName>
</protein>
<dbReference type="PROSITE" id="PS50004">
    <property type="entry name" value="C2"/>
    <property type="match status" value="1"/>
</dbReference>
<name>A0A024U6Q9_9STRA</name>
<dbReference type="InterPro" id="IPR036020">
    <property type="entry name" value="WW_dom_sf"/>
</dbReference>
<feature type="signal peptide" evidence="10">
    <location>
        <begin position="1"/>
        <end position="34"/>
    </location>
</feature>
<dbReference type="VEuPathDB" id="FungiDB:H310_06473"/>
<feature type="transmembrane region" description="Helical" evidence="9">
    <location>
        <begin position="621"/>
        <end position="643"/>
    </location>
</feature>
<evidence type="ECO:0008006" key="15">
    <source>
        <dbReference type="Google" id="ProtNLM"/>
    </source>
</evidence>
<dbReference type="InterPro" id="IPR036213">
    <property type="entry name" value="Calpain_III_sf"/>
</dbReference>
<evidence type="ECO:0000256" key="5">
    <source>
        <dbReference type="PIRSR" id="PIRSR622684-1"/>
    </source>
</evidence>
<feature type="transmembrane region" description="Helical" evidence="9">
    <location>
        <begin position="774"/>
        <end position="793"/>
    </location>
</feature>
<feature type="transmembrane region" description="Helical" evidence="9">
    <location>
        <begin position="1367"/>
        <end position="1387"/>
    </location>
</feature>
<feature type="transmembrane region" description="Helical" evidence="9">
    <location>
        <begin position="986"/>
        <end position="1009"/>
    </location>
</feature>
<keyword evidence="2" id="KW-0645">Protease</keyword>
<dbReference type="SUPFAM" id="SSF54001">
    <property type="entry name" value="Cysteine proteinases"/>
    <property type="match status" value="1"/>
</dbReference>
<dbReference type="Gene3D" id="2.60.120.380">
    <property type="match status" value="1"/>
</dbReference>
<keyword evidence="10" id="KW-0732">Signal</keyword>
<sequence>MAPPIHRPRAWDGWQSFVAASWIVWSILVHTTDAQTSYSPGRADTRVEQLILNNSFSCAGGPTLCPDAGTFKYAGGNLTVTVVEMRNLPELDSFGPFSVSTDAFIRVTFGVDVLASDPILNSLNPVWPPCAQAGCRGKQDIKRDLAFGYRTSGTPFLVEVLDYDDGMEFAHDFIAALTVHVIYCSAFSSVVQFTPNAGEDSSFAMPKQPVCVEEVWLPLASGACFDSSGNFTDVPCMRLRQTVVPFQVKVEETFIPNARVAGGMGGFYPEVPVSLYTSVYGRVWTPGDQRLQNYYKMSKSQGGILVRPDNTRGMNNHAGNKSLIPIYGFAPFARVTMNFDAELFVFRRQTDIETDTLLGPLEWLDPALGWVKQQESAQVVNVAEDFDAVSRNFTAHPVNKYGDALGAGIILGVNIHQDNPDVTLSMYFAVLVPKVPGLGTPPVYSKEFSRGPFLLSALQFGPSVVILLYMSVQYCRKMHCRLDRVPSYLAGLALHPHDDNGQAKDRLTTAATRTPPVAATTAATNAKANSKPMPVVAMLFLCYDKTPHNMDFRRHMYYATMAVNTCVLAPFCIVITWGATAVSTVQPPAVGFFLIFIGCGGLVGVYACVKWQRMGWRMTREIMLCMAVACVCGFLFLFCSIFADPRVFYGGTPIEFFSLTAFSLTLNMLPMIWLTFTNDKKIMKSLAQVLAVVTVGKKVGLLKKKFKNLGTVGLKMATATEALRHERGIKPVSPFDALLGPYYSVVRTIPGFELADILQSAFVNDKPTKANRRLYLTAVAILAAYAIVGYVRSEYPTQGIGIFATILLLDATLALVLRGHLTWSAGYISLLMGLTRVSLVISCGKYWLLGHTLCFAIFGVALCREIVGRNLPRMSAQEAGGITFFGHEYQHEKQLDLSATPEFGLGFLSFFFLFLLVAVAFTTDSATGVKLPMFGQFWPLWVFGVLSFVIVLFTGIALASSRAFFLMKQRLLTEYAAQVYLYKPGFRLPFILAAASELMVVMSGLFLWAATKSTFILLLSIFSPILLMLSTVVFVQWRKNDHRLVIWPPEDEDDDVDDEEFDEEAEFAKEADAMRNTFVLPSLRGGAPDDSSNEFKMPPLPVLKGGAAMLGLGGGAASVLQLAGKAKHPAPGNQDDDPADDAMEAAANEADTTEKQNKNADELDLEAGEVAVSPDNSNGPDGTNPLEEANPTAPSDGGMTSSTAAASPAPTKRTWRDKLLQCLSRMPCRRRGARYQRVTSPRNDTTAAPPVEIDFEKMTLYQAFRQGYLLHEDYLTLGCFVSLLGCLFVFGVLASFTEAPAWFGHVLWVAAIVLIFSVSPVFKWFHVLDVTADIRQSVVLSTSLAWIMGLYLFLVVQDMHLYDVQSLWIFTVLVFYPLGLLVVVALCKWRDDNWVLSNFVRQAFMVVSGVAPVFLFEMYVWVSVPVGGAFTFVAFTAYTTIFFLRQWVRNDYYLAPKYQAVANRIIVACAVGFVTLAVLFGVNIFFCFSIAMIVLLLKFTINIVAIRMCREPDLVVFYSPYVFPIFSYNAATNNVTDENSETFNVYRALLVAFFWGCIGVMFFDPLGFGIGLSSFSLLAFIGYTANLCSVTPVRMGIAAKYVNESILREASTVAKGVFDDRRQPLILECTEFVDRERREKEAELEYQRLSYGKKKSASDVAALQEIGVVAMPPRKSATDVALDIDDTIWQCSNRLLDDGSTARRKDALFTYADVVWDILQHGRGPFAYIGLFGYGYKALMRMKNHRVTRRLQRMMMSKGQELQAAAANSKLLQDAKTSVATKTKKLSLAITKTSRDRTELKERPQPTSPGQGGSFSNVDVDPETGNPPIDGVGSSEDKKPLIVSPHPLSPDEVDEPYEFVDSLAHLHALPAKDAALDVEFFEETRCIIHFQLMLLNAADARLSRERVLFQKFLRENRFKLMSNGINPPADIFKTSSHASIDIPLVATWLISLTREERHRFHTLKAAFSAEMDRKDAIVDAEDAASVAHQMEVQAYWQTRETDMCRKMYEESVARRVRREQEGIAVDETVPEAVINAHEAISEIESGYACNVGQYGRSLQFVDPDFPPAYASLAGCANEAEVVDWRVSTAINITAGLFDGGTDPDDVRFGRLNDGWFLSAVSILAASGGVDDGKVDPVIDNLFITKQTSLTGAYAIRLFKNSQWETVIVDDYFPVLSDAHKMDISAGAAFAHSRHFEELWVPLLEKAYAKYYGGYATLEQGFVHHALEALTGHASEEIFLSQASRGARKKTLWKQLLSHKSNRFLMGAGTITSDNADHEILDTGLVFGACYCIYDIREIDSHQLIKLRNPPGDHAEWRGDWGDDSPLWTRRLKKHLGVQANSNDNTFWMSFDDFCNAFRCLYVCKYYDPNKWTKLTHHGTFSIKNETASGLPTRHNPDCTLDNNPHYSLGVTRPTEVILTVTQVDKAGLAPVTVLPIAVYIVQGTMADRASRVKVLDKLHVVKHSGAPVRERQVSVKCELQARTYTILIAAYKKDMEGPFQLTIQSNYAVHVEQIWPAVWREPKPMNRAEKMAMKLKETVEDTAAGKKLVANATKYKNRIAAGLEDALQDEGDDVAKLEAEKTAEEKKAKKSPWIEQWDDAQNKPYYFNKETGLSQWDIPPDM</sequence>
<dbReference type="SUPFAM" id="SSF49758">
    <property type="entry name" value="Calpain large subunit, middle domain (domain III)"/>
    <property type="match status" value="1"/>
</dbReference>
<feature type="transmembrane region" description="Helical" evidence="9">
    <location>
        <begin position="799"/>
        <end position="817"/>
    </location>
</feature>
<evidence type="ECO:0000256" key="3">
    <source>
        <dbReference type="ARBA" id="ARBA00022801"/>
    </source>
</evidence>
<feature type="domain" description="Calpain catalytic" evidence="13">
    <location>
        <begin position="2059"/>
        <end position="2366"/>
    </location>
</feature>
<feature type="chain" id="PRO_5001537932" description="C2 domain-containing protein" evidence="10">
    <location>
        <begin position="35"/>
        <end position="2622"/>
    </location>
</feature>
<evidence type="ECO:0000256" key="8">
    <source>
        <dbReference type="SAM" id="MobiDB-lite"/>
    </source>
</evidence>
<reference evidence="14" key="1">
    <citation type="submission" date="2013-12" db="EMBL/GenBank/DDBJ databases">
        <title>The Genome Sequence of Aphanomyces invadans NJM9701.</title>
        <authorList>
            <consortium name="The Broad Institute Genomics Platform"/>
            <person name="Russ C."/>
            <person name="Tyler B."/>
            <person name="van West P."/>
            <person name="Dieguez-Uribeondo J."/>
            <person name="Young S.K."/>
            <person name="Zeng Q."/>
            <person name="Gargeya S."/>
            <person name="Fitzgerald M."/>
            <person name="Abouelleil A."/>
            <person name="Alvarado L."/>
            <person name="Chapman S.B."/>
            <person name="Gainer-Dewar J."/>
            <person name="Goldberg J."/>
            <person name="Griggs A."/>
            <person name="Gujja S."/>
            <person name="Hansen M."/>
            <person name="Howarth C."/>
            <person name="Imamovic A."/>
            <person name="Ireland A."/>
            <person name="Larimer J."/>
            <person name="McCowan C."/>
            <person name="Murphy C."/>
            <person name="Pearson M."/>
            <person name="Poon T.W."/>
            <person name="Priest M."/>
            <person name="Roberts A."/>
            <person name="Saif S."/>
            <person name="Shea T."/>
            <person name="Sykes S."/>
            <person name="Wortman J."/>
            <person name="Nusbaum C."/>
            <person name="Birren B."/>
        </authorList>
    </citation>
    <scope>NUCLEOTIDE SEQUENCE [LARGE SCALE GENOMIC DNA]</scope>
    <source>
        <strain evidence="14">NJM9701</strain>
    </source>
</reference>